<protein>
    <submittedName>
        <fullName evidence="1">Uncharacterized protein</fullName>
    </submittedName>
</protein>
<comment type="caution">
    <text evidence="1">The sequence shown here is derived from an EMBL/GenBank/DDBJ whole genome shotgun (WGS) entry which is preliminary data.</text>
</comment>
<reference evidence="1" key="1">
    <citation type="submission" date="2019-10" db="EMBL/GenBank/DDBJ databases">
        <authorList>
            <consortium name="DOE Joint Genome Institute"/>
            <person name="Kuo A."/>
            <person name="Miyauchi S."/>
            <person name="Kiss E."/>
            <person name="Drula E."/>
            <person name="Kohler A."/>
            <person name="Sanchez-Garcia M."/>
            <person name="Andreopoulos B."/>
            <person name="Barry K.W."/>
            <person name="Bonito G."/>
            <person name="Buee M."/>
            <person name="Carver A."/>
            <person name="Chen C."/>
            <person name="Cichocki N."/>
            <person name="Clum A."/>
            <person name="Culley D."/>
            <person name="Crous P.W."/>
            <person name="Fauchery L."/>
            <person name="Girlanda M."/>
            <person name="Hayes R."/>
            <person name="Keri Z."/>
            <person name="Labutti K."/>
            <person name="Lipzen A."/>
            <person name="Lombard V."/>
            <person name="Magnuson J."/>
            <person name="Maillard F."/>
            <person name="Morin E."/>
            <person name="Murat C."/>
            <person name="Nolan M."/>
            <person name="Ohm R."/>
            <person name="Pangilinan J."/>
            <person name="Pereira M."/>
            <person name="Perotto S."/>
            <person name="Peter M."/>
            <person name="Riley R."/>
            <person name="Sitrit Y."/>
            <person name="Stielow B."/>
            <person name="Szollosi G."/>
            <person name="Zifcakova L."/>
            <person name="Stursova M."/>
            <person name="Spatafora J.W."/>
            <person name="Tedersoo L."/>
            <person name="Vaario L.-M."/>
            <person name="Yamada A."/>
            <person name="Yan M."/>
            <person name="Wang P."/>
            <person name="Xu J."/>
            <person name="Bruns T."/>
            <person name="Baldrian P."/>
            <person name="Vilgalys R."/>
            <person name="Henrissat B."/>
            <person name="Grigoriev I.V."/>
            <person name="Hibbett D."/>
            <person name="Nagy L.G."/>
            <person name="Martin F.M."/>
        </authorList>
    </citation>
    <scope>NUCLEOTIDE SEQUENCE</scope>
    <source>
        <strain evidence="1">P2</strain>
    </source>
</reference>
<dbReference type="Proteomes" id="UP000886501">
    <property type="component" value="Unassembled WGS sequence"/>
</dbReference>
<keyword evidence="2" id="KW-1185">Reference proteome</keyword>
<dbReference type="EMBL" id="MU118221">
    <property type="protein sequence ID" value="KAF9643473.1"/>
    <property type="molecule type" value="Genomic_DNA"/>
</dbReference>
<reference evidence="1" key="2">
    <citation type="journal article" date="2020" name="Nat. Commun.">
        <title>Large-scale genome sequencing of mycorrhizal fungi provides insights into the early evolution of symbiotic traits.</title>
        <authorList>
            <person name="Miyauchi S."/>
            <person name="Kiss E."/>
            <person name="Kuo A."/>
            <person name="Drula E."/>
            <person name="Kohler A."/>
            <person name="Sanchez-Garcia M."/>
            <person name="Morin E."/>
            <person name="Andreopoulos B."/>
            <person name="Barry K.W."/>
            <person name="Bonito G."/>
            <person name="Buee M."/>
            <person name="Carver A."/>
            <person name="Chen C."/>
            <person name="Cichocki N."/>
            <person name="Clum A."/>
            <person name="Culley D."/>
            <person name="Crous P.W."/>
            <person name="Fauchery L."/>
            <person name="Girlanda M."/>
            <person name="Hayes R.D."/>
            <person name="Keri Z."/>
            <person name="LaButti K."/>
            <person name="Lipzen A."/>
            <person name="Lombard V."/>
            <person name="Magnuson J."/>
            <person name="Maillard F."/>
            <person name="Murat C."/>
            <person name="Nolan M."/>
            <person name="Ohm R.A."/>
            <person name="Pangilinan J."/>
            <person name="Pereira M.F."/>
            <person name="Perotto S."/>
            <person name="Peter M."/>
            <person name="Pfister S."/>
            <person name="Riley R."/>
            <person name="Sitrit Y."/>
            <person name="Stielow J.B."/>
            <person name="Szollosi G."/>
            <person name="Zifcakova L."/>
            <person name="Stursova M."/>
            <person name="Spatafora J.W."/>
            <person name="Tedersoo L."/>
            <person name="Vaario L.M."/>
            <person name="Yamada A."/>
            <person name="Yan M."/>
            <person name="Wang P."/>
            <person name="Xu J."/>
            <person name="Bruns T."/>
            <person name="Baldrian P."/>
            <person name="Vilgalys R."/>
            <person name="Dunand C."/>
            <person name="Henrissat B."/>
            <person name="Grigoriev I.V."/>
            <person name="Hibbett D."/>
            <person name="Nagy L.G."/>
            <person name="Martin F.M."/>
        </authorList>
    </citation>
    <scope>NUCLEOTIDE SEQUENCE</scope>
    <source>
        <strain evidence="1">P2</strain>
    </source>
</reference>
<evidence type="ECO:0000313" key="1">
    <source>
        <dbReference type="EMBL" id="KAF9643473.1"/>
    </source>
</evidence>
<organism evidence="1 2">
    <name type="scientific">Thelephora ganbajun</name>
    <name type="common">Ganba fungus</name>
    <dbReference type="NCBI Taxonomy" id="370292"/>
    <lineage>
        <taxon>Eukaryota</taxon>
        <taxon>Fungi</taxon>
        <taxon>Dikarya</taxon>
        <taxon>Basidiomycota</taxon>
        <taxon>Agaricomycotina</taxon>
        <taxon>Agaricomycetes</taxon>
        <taxon>Thelephorales</taxon>
        <taxon>Thelephoraceae</taxon>
        <taxon>Thelephora</taxon>
    </lineage>
</organism>
<proteinExistence type="predicted"/>
<gene>
    <name evidence="1" type="ORF">BDM02DRAFT_3223289</name>
</gene>
<evidence type="ECO:0000313" key="2">
    <source>
        <dbReference type="Proteomes" id="UP000886501"/>
    </source>
</evidence>
<name>A0ACB6Z1Z4_THEGA</name>
<accession>A0ACB6Z1Z4</accession>
<sequence length="200" mass="22334">MQFSYVKELTQSVTGREVTDVIVAVPPFYTQAKHDAVVDAIEIASLRTLALVNDGTAVVINYTMTRTSPEPEIHITYDAGASTIQTTLVEFSTVESTRKGECKACTQVNVLSSDFDHRSGGAELDHRLLKFLVKDFMKNQVNITRDEWAMSKFRKEVNILKVILSANNEAVSTVDDAHTMSLQAHNQNCSDRKRIQGHFL</sequence>